<evidence type="ECO:0000256" key="1">
    <source>
        <dbReference type="SAM" id="MobiDB-lite"/>
    </source>
</evidence>
<accession>A0ABP0AIB6</accession>
<dbReference type="EMBL" id="OY882879">
    <property type="protein sequence ID" value="CAK6450185.1"/>
    <property type="molecule type" value="Genomic_DNA"/>
</dbReference>
<feature type="region of interest" description="Disordered" evidence="1">
    <location>
        <begin position="140"/>
        <end position="170"/>
    </location>
</feature>
<protein>
    <submittedName>
        <fullName evidence="4">Uncharacterized protein</fullName>
    </submittedName>
</protein>
<dbReference type="InterPro" id="IPR038873">
    <property type="entry name" value="CXorf66"/>
</dbReference>
<gene>
    <name evidence="4" type="ORF">MPIPNATIZW_LOCUS18491</name>
</gene>
<dbReference type="PANTHER" id="PTHR37340:SF1">
    <property type="entry name" value="GENE 7073-RELATED"/>
    <property type="match status" value="1"/>
</dbReference>
<evidence type="ECO:0000256" key="2">
    <source>
        <dbReference type="SAM" id="Phobius"/>
    </source>
</evidence>
<keyword evidence="2" id="KW-0812">Transmembrane</keyword>
<feature type="signal peptide" evidence="3">
    <location>
        <begin position="1"/>
        <end position="19"/>
    </location>
</feature>
<feature type="compositionally biased region" description="Low complexity" evidence="1">
    <location>
        <begin position="140"/>
        <end position="150"/>
    </location>
</feature>
<evidence type="ECO:0000313" key="4">
    <source>
        <dbReference type="EMBL" id="CAK6450185.1"/>
    </source>
</evidence>
<feature type="compositionally biased region" description="Basic residues" evidence="1">
    <location>
        <begin position="154"/>
        <end position="166"/>
    </location>
</feature>
<keyword evidence="3" id="KW-0732">Signal</keyword>
<organism evidence="4 5">
    <name type="scientific">Pipistrellus nathusii</name>
    <name type="common">Nathusius' pipistrelle</name>
    <dbReference type="NCBI Taxonomy" id="59473"/>
    <lineage>
        <taxon>Eukaryota</taxon>
        <taxon>Metazoa</taxon>
        <taxon>Chordata</taxon>
        <taxon>Craniata</taxon>
        <taxon>Vertebrata</taxon>
        <taxon>Euteleostomi</taxon>
        <taxon>Mammalia</taxon>
        <taxon>Eutheria</taxon>
        <taxon>Laurasiatheria</taxon>
        <taxon>Chiroptera</taxon>
        <taxon>Yangochiroptera</taxon>
        <taxon>Vespertilionidae</taxon>
        <taxon>Pipistrellus</taxon>
    </lineage>
</organism>
<evidence type="ECO:0000313" key="5">
    <source>
        <dbReference type="Proteomes" id="UP001314169"/>
    </source>
</evidence>
<feature type="chain" id="PRO_5045904160" evidence="3">
    <location>
        <begin position="20"/>
        <end position="360"/>
    </location>
</feature>
<dbReference type="PANTHER" id="PTHR37340">
    <property type="entry name" value="GENE 7073-RELATED"/>
    <property type="match status" value="1"/>
</dbReference>
<keyword evidence="5" id="KW-1185">Reference proteome</keyword>
<reference evidence="4" key="1">
    <citation type="submission" date="2023-12" db="EMBL/GenBank/DDBJ databases">
        <authorList>
            <person name="Brown T."/>
        </authorList>
    </citation>
    <scope>NUCLEOTIDE SEQUENCE</scope>
</reference>
<sequence length="360" mass="41002">MNLTLLVLLLSIWANNCLHENRSNESSTTGAKKLESWQMDESRRRIFVIVVGVMSTVFICTSFCFLQYNCLNKDVPKENVAKKQVSTKSFRSSKIFSKYKTDNECIPEKEPMLPHIHMLSELSSQERSFISSSSENIFRSSSSEKSSKSSNKGKFIKPHGPKRVSRSFHLGKSYRKHSLDKSHELAYSHKLDSYDHSSYPNGAVRKSSTAKPHFPRKSTYPCHPTCPKNQILLTKSSRLKNFTKCPIHRNLKKSVTAGRADMLSTSPLVKSCAHYMGKRPVCSTPESLVSDFSEFKNAKAQNPTFPREVKLLSKCFHKVDYRDSAFYGNVKSSDDDSEKEVTIFCNTRLKEVIVNKTRNK</sequence>
<keyword evidence="2" id="KW-0472">Membrane</keyword>
<keyword evidence="2" id="KW-1133">Transmembrane helix</keyword>
<evidence type="ECO:0000256" key="3">
    <source>
        <dbReference type="SAM" id="SignalP"/>
    </source>
</evidence>
<feature type="transmembrane region" description="Helical" evidence="2">
    <location>
        <begin position="46"/>
        <end position="68"/>
    </location>
</feature>
<name>A0ABP0AIB6_PIPNA</name>
<proteinExistence type="predicted"/>
<dbReference type="Proteomes" id="UP001314169">
    <property type="component" value="Chromosome X"/>
</dbReference>